<dbReference type="Gene3D" id="3.40.1440.10">
    <property type="entry name" value="GIY-YIG endonuclease"/>
    <property type="match status" value="1"/>
</dbReference>
<organism evidence="2 3">
    <name type="scientific">Candidatus Gottesmanbacteria bacterium CG11_big_fil_rev_8_21_14_0_20_37_11</name>
    <dbReference type="NCBI Taxonomy" id="1974575"/>
    <lineage>
        <taxon>Bacteria</taxon>
        <taxon>Candidatus Gottesmaniibacteriota</taxon>
    </lineage>
</organism>
<dbReference type="InterPro" id="IPR036397">
    <property type="entry name" value="RNaseH_sf"/>
</dbReference>
<sequence>MNISNLSFVDVETTGPTASNGRIIEIGILRVENNRLVKTYNTLINPETSVDPFVLDLTGITTNELRNAPTFHRVKNEILQVLENSIFVAHNVRFDYGFLKNEYKRMGINFSCRHFCTVKLTKLLYPGFHNYSLDKIIENLNIRCTRRHRAIDDAMVLWELYKKSLTEIDHKKLTTAINIALKRPTVPLNIKEEELDRLPETCGVYIFYGKDKIPIYIGKSVNIRDRILSHFSSDHLSDKEIKISRQIKRIEVIETAGNLGTLLLESSLVKKFLPLYNRQLRATRKMIALKKVVNEEGYYSLEEISLDEVGVSQLGEIIGIFRSRKKMRDCFFEIASKHGLCYKLLQLEKTDKCCFAYHLGRCKGACIGKENYLKYNMRFDEAFYNLKIRSWPFQGPIVIKEKGEIEEYFIIDKWCYLGSIKGESDFEDSIKKEYIFDFDTYKILLRYLSKDKNAGNITTLKSRIIKSSNMI</sequence>
<dbReference type="GO" id="GO:0045004">
    <property type="term" value="P:DNA replication proofreading"/>
    <property type="evidence" value="ECO:0007669"/>
    <property type="project" value="TreeGrafter"/>
</dbReference>
<dbReference type="EMBL" id="PCWS01000015">
    <property type="protein sequence ID" value="PIR08889.1"/>
    <property type="molecule type" value="Genomic_DNA"/>
</dbReference>
<reference evidence="2 3" key="1">
    <citation type="submission" date="2017-09" db="EMBL/GenBank/DDBJ databases">
        <title>Depth-based differentiation of microbial function through sediment-hosted aquifers and enrichment of novel symbionts in the deep terrestrial subsurface.</title>
        <authorList>
            <person name="Probst A.J."/>
            <person name="Ladd B."/>
            <person name="Jarett J.K."/>
            <person name="Geller-Mcgrath D.E."/>
            <person name="Sieber C.M."/>
            <person name="Emerson J.B."/>
            <person name="Anantharaman K."/>
            <person name="Thomas B.C."/>
            <person name="Malmstrom R."/>
            <person name="Stieglmeier M."/>
            <person name="Klingl A."/>
            <person name="Woyke T."/>
            <person name="Ryan C.M."/>
            <person name="Banfield J.F."/>
        </authorList>
    </citation>
    <scope>NUCLEOTIDE SEQUENCE [LARGE SCALE GENOMIC DNA]</scope>
    <source>
        <strain evidence="2">CG11_big_fil_rev_8_21_14_0_20_37_11</strain>
    </source>
</reference>
<protein>
    <submittedName>
        <fullName evidence="2">DNA polymerase III subunit epsilon</fullName>
    </submittedName>
</protein>
<dbReference type="InterPro" id="IPR013520">
    <property type="entry name" value="Ribonucl_H"/>
</dbReference>
<dbReference type="GO" id="GO:0003887">
    <property type="term" value="F:DNA-directed DNA polymerase activity"/>
    <property type="evidence" value="ECO:0007669"/>
    <property type="project" value="InterPro"/>
</dbReference>
<dbReference type="Pfam" id="PF00929">
    <property type="entry name" value="RNase_T"/>
    <property type="match status" value="1"/>
</dbReference>
<dbReference type="Pfam" id="PF01541">
    <property type="entry name" value="GIY-YIG"/>
    <property type="match status" value="1"/>
</dbReference>
<accession>A0A2H0NJ14</accession>
<dbReference type="PANTHER" id="PTHR30231">
    <property type="entry name" value="DNA POLYMERASE III SUBUNIT EPSILON"/>
    <property type="match status" value="1"/>
</dbReference>
<dbReference type="Gene3D" id="3.30.420.10">
    <property type="entry name" value="Ribonuclease H-like superfamily/Ribonuclease H"/>
    <property type="match status" value="1"/>
</dbReference>
<evidence type="ECO:0000313" key="2">
    <source>
        <dbReference type="EMBL" id="PIR08889.1"/>
    </source>
</evidence>
<dbReference type="InterPro" id="IPR035901">
    <property type="entry name" value="GIY-YIG_endonuc_sf"/>
</dbReference>
<dbReference type="PANTHER" id="PTHR30231:SF37">
    <property type="entry name" value="EXODEOXYRIBONUCLEASE 10"/>
    <property type="match status" value="1"/>
</dbReference>
<dbReference type="FunFam" id="3.30.420.10:FF:000045">
    <property type="entry name" value="3'-5' exonuclease DinG"/>
    <property type="match status" value="1"/>
</dbReference>
<dbReference type="PROSITE" id="PS50164">
    <property type="entry name" value="GIY_YIG"/>
    <property type="match status" value="1"/>
</dbReference>
<dbReference type="GO" id="GO:0006289">
    <property type="term" value="P:nucleotide-excision repair"/>
    <property type="evidence" value="ECO:0007669"/>
    <property type="project" value="InterPro"/>
</dbReference>
<evidence type="ECO:0000259" key="1">
    <source>
        <dbReference type="PROSITE" id="PS50164"/>
    </source>
</evidence>
<dbReference type="InterPro" id="IPR000305">
    <property type="entry name" value="GIY-YIG_endonuc"/>
</dbReference>
<dbReference type="Proteomes" id="UP000230707">
    <property type="component" value="Unassembled WGS sequence"/>
</dbReference>
<dbReference type="InterPro" id="IPR012337">
    <property type="entry name" value="RNaseH-like_sf"/>
</dbReference>
<dbReference type="CDD" id="cd10434">
    <property type="entry name" value="GIY-YIG_UvrC_Cho"/>
    <property type="match status" value="1"/>
</dbReference>
<proteinExistence type="predicted"/>
<name>A0A2H0NJ14_9BACT</name>
<dbReference type="GO" id="GO:0005829">
    <property type="term" value="C:cytosol"/>
    <property type="evidence" value="ECO:0007669"/>
    <property type="project" value="TreeGrafter"/>
</dbReference>
<gene>
    <name evidence="2" type="ORF">COV53_00645</name>
</gene>
<dbReference type="AlphaFoldDB" id="A0A2H0NJ14"/>
<comment type="caution">
    <text evidence="2">The sequence shown here is derived from an EMBL/GenBank/DDBJ whole genome shotgun (WGS) entry which is preliminary data.</text>
</comment>
<dbReference type="CDD" id="cd06127">
    <property type="entry name" value="DEDDh"/>
    <property type="match status" value="1"/>
</dbReference>
<dbReference type="GO" id="GO:0003677">
    <property type="term" value="F:DNA binding"/>
    <property type="evidence" value="ECO:0007669"/>
    <property type="project" value="InterPro"/>
</dbReference>
<dbReference type="NCBIfam" id="TIGR00573">
    <property type="entry name" value="dnaq"/>
    <property type="match status" value="1"/>
</dbReference>
<dbReference type="SUPFAM" id="SSF53098">
    <property type="entry name" value="Ribonuclease H-like"/>
    <property type="match status" value="1"/>
</dbReference>
<dbReference type="SUPFAM" id="SSF82771">
    <property type="entry name" value="GIY-YIG endonuclease"/>
    <property type="match status" value="1"/>
</dbReference>
<dbReference type="InterPro" id="IPR006054">
    <property type="entry name" value="DnaQ"/>
</dbReference>
<dbReference type="SMART" id="SM00465">
    <property type="entry name" value="GIYc"/>
    <property type="match status" value="1"/>
</dbReference>
<dbReference type="GO" id="GO:0008408">
    <property type="term" value="F:3'-5' exonuclease activity"/>
    <property type="evidence" value="ECO:0007669"/>
    <property type="project" value="TreeGrafter"/>
</dbReference>
<feature type="domain" description="GIY-YIG" evidence="1">
    <location>
        <begin position="200"/>
        <end position="278"/>
    </location>
</feature>
<dbReference type="SMART" id="SM00479">
    <property type="entry name" value="EXOIII"/>
    <property type="match status" value="1"/>
</dbReference>
<dbReference type="InterPro" id="IPR047296">
    <property type="entry name" value="GIY-YIG_UvrC_Cho"/>
</dbReference>
<evidence type="ECO:0000313" key="3">
    <source>
        <dbReference type="Proteomes" id="UP000230707"/>
    </source>
</evidence>